<feature type="transmembrane region" description="Helical" evidence="1">
    <location>
        <begin position="151"/>
        <end position="173"/>
    </location>
</feature>
<keyword evidence="3" id="KW-1185">Reference proteome</keyword>
<dbReference type="Proteomes" id="UP001178288">
    <property type="component" value="Chromosome"/>
</dbReference>
<evidence type="ECO:0000313" key="2">
    <source>
        <dbReference type="EMBL" id="WHY85396.1"/>
    </source>
</evidence>
<dbReference type="EMBL" id="CP126114">
    <property type="protein sequence ID" value="WHY85396.1"/>
    <property type="molecule type" value="Genomic_DNA"/>
</dbReference>
<keyword evidence="1" id="KW-0812">Transmembrane</keyword>
<dbReference type="Pfam" id="PF06541">
    <property type="entry name" value="ABC_trans_CmpB"/>
    <property type="match status" value="1"/>
</dbReference>
<name>A0AA95MKI9_9BACI</name>
<dbReference type="KEGG" id="nnv:QNH39_22710"/>
<gene>
    <name evidence="2" type="ORF">QNH39_22710</name>
</gene>
<evidence type="ECO:0000256" key="1">
    <source>
        <dbReference type="SAM" id="Phobius"/>
    </source>
</evidence>
<feature type="transmembrane region" description="Helical" evidence="1">
    <location>
        <begin position="15"/>
        <end position="35"/>
    </location>
</feature>
<evidence type="ECO:0000313" key="3">
    <source>
        <dbReference type="Proteomes" id="UP001178288"/>
    </source>
</evidence>
<reference evidence="2" key="1">
    <citation type="submission" date="2023-05" db="EMBL/GenBank/DDBJ databases">
        <title>Comparative genomics of Bacillaceae isolates and their secondary metabolite potential.</title>
        <authorList>
            <person name="Song L."/>
            <person name="Nielsen L.J."/>
            <person name="Mohite O."/>
            <person name="Xu X."/>
            <person name="Weber T."/>
            <person name="Kovacs A.T."/>
        </authorList>
    </citation>
    <scope>NUCLEOTIDE SEQUENCE</scope>
    <source>
        <strain evidence="2">XLM17</strain>
    </source>
</reference>
<proteinExistence type="predicted"/>
<keyword evidence="1" id="KW-1133">Transmembrane helix</keyword>
<feature type="transmembrane region" description="Helical" evidence="1">
    <location>
        <begin position="82"/>
        <end position="104"/>
    </location>
</feature>
<dbReference type="InterPro" id="IPR010540">
    <property type="entry name" value="CmpB_TMEM229"/>
</dbReference>
<dbReference type="AlphaFoldDB" id="A0AA95MKI9"/>
<dbReference type="RefSeq" id="WP_066091754.1">
    <property type="nucleotide sequence ID" value="NZ_CP126114.1"/>
</dbReference>
<feature type="transmembrane region" description="Helical" evidence="1">
    <location>
        <begin position="125"/>
        <end position="145"/>
    </location>
</feature>
<accession>A0AA95MKI9</accession>
<protein>
    <submittedName>
        <fullName evidence="2">ABC transporter permease</fullName>
    </submittedName>
</protein>
<organism evidence="2 3">
    <name type="scientific">Neobacillus novalis</name>
    <dbReference type="NCBI Taxonomy" id="220687"/>
    <lineage>
        <taxon>Bacteria</taxon>
        <taxon>Bacillati</taxon>
        <taxon>Bacillota</taxon>
        <taxon>Bacilli</taxon>
        <taxon>Bacillales</taxon>
        <taxon>Bacillaceae</taxon>
        <taxon>Neobacillus</taxon>
    </lineage>
</organism>
<keyword evidence="1" id="KW-0472">Membrane</keyword>
<sequence length="197" mass="22546">MIISLLNSIEFQNPGIFNVEGAAAIVFYFTLYSFMGWLLENSYSFFTKRVFFKPNFLWGPFKPMYGFAPILLVYLIPANTHLAVVAVLCFFIPTIVEYVSGALLQKLFNRQWWDYSDTPMQLHGHICLPFSLCWGVLAIICVQWIHPALTAFYGAIAPFWAWIWAVAGLYFLADLALATRRHSLKDLITDESSNPIQ</sequence>
<feature type="transmembrane region" description="Helical" evidence="1">
    <location>
        <begin position="56"/>
        <end position="76"/>
    </location>
</feature>